<comment type="caution">
    <text evidence="1">The sequence shown here is derived from an EMBL/GenBank/DDBJ whole genome shotgun (WGS) entry which is preliminary data.</text>
</comment>
<proteinExistence type="predicted"/>
<dbReference type="EMBL" id="VSRR010016773">
    <property type="protein sequence ID" value="MPC59670.1"/>
    <property type="molecule type" value="Genomic_DNA"/>
</dbReference>
<name>A0A5B7GHG6_PORTR</name>
<dbReference type="AlphaFoldDB" id="A0A5B7GHG6"/>
<reference evidence="1 2" key="1">
    <citation type="submission" date="2019-05" db="EMBL/GenBank/DDBJ databases">
        <title>Another draft genome of Portunus trituberculatus and its Hox gene families provides insights of decapod evolution.</title>
        <authorList>
            <person name="Jeong J.-H."/>
            <person name="Song I."/>
            <person name="Kim S."/>
            <person name="Choi T."/>
            <person name="Kim D."/>
            <person name="Ryu S."/>
            <person name="Kim W."/>
        </authorList>
    </citation>
    <scope>NUCLEOTIDE SEQUENCE [LARGE SCALE GENOMIC DNA]</scope>
    <source>
        <tissue evidence="1">Muscle</tissue>
    </source>
</reference>
<evidence type="ECO:0000313" key="2">
    <source>
        <dbReference type="Proteomes" id="UP000324222"/>
    </source>
</evidence>
<keyword evidence="2" id="KW-1185">Reference proteome</keyword>
<gene>
    <name evidence="1" type="ORF">E2C01_053694</name>
</gene>
<organism evidence="1 2">
    <name type="scientific">Portunus trituberculatus</name>
    <name type="common">Swimming crab</name>
    <name type="synonym">Neptunus trituberculatus</name>
    <dbReference type="NCBI Taxonomy" id="210409"/>
    <lineage>
        <taxon>Eukaryota</taxon>
        <taxon>Metazoa</taxon>
        <taxon>Ecdysozoa</taxon>
        <taxon>Arthropoda</taxon>
        <taxon>Crustacea</taxon>
        <taxon>Multicrustacea</taxon>
        <taxon>Malacostraca</taxon>
        <taxon>Eumalacostraca</taxon>
        <taxon>Eucarida</taxon>
        <taxon>Decapoda</taxon>
        <taxon>Pleocyemata</taxon>
        <taxon>Brachyura</taxon>
        <taxon>Eubrachyura</taxon>
        <taxon>Portunoidea</taxon>
        <taxon>Portunidae</taxon>
        <taxon>Portuninae</taxon>
        <taxon>Portunus</taxon>
    </lineage>
</organism>
<dbReference type="Proteomes" id="UP000324222">
    <property type="component" value="Unassembled WGS sequence"/>
</dbReference>
<evidence type="ECO:0000313" key="1">
    <source>
        <dbReference type="EMBL" id="MPC59670.1"/>
    </source>
</evidence>
<sequence length="92" mass="9329">MGRGGTGGSGCDGGVMGDTLRREGVLEDVNPSLIRSYVISKSASKSCASVPSSPPAALSEAAVLLPRCSTVTGVSIQADRVLESLMLMTEDA</sequence>
<accession>A0A5B7GHG6</accession>
<protein>
    <submittedName>
        <fullName evidence="1">Uncharacterized protein</fullName>
    </submittedName>
</protein>